<feature type="transmembrane region" description="Helical" evidence="6">
    <location>
        <begin position="183"/>
        <end position="202"/>
    </location>
</feature>
<evidence type="ECO:0000256" key="2">
    <source>
        <dbReference type="ARBA" id="ARBA00022475"/>
    </source>
</evidence>
<evidence type="ECO:0000256" key="4">
    <source>
        <dbReference type="ARBA" id="ARBA00022989"/>
    </source>
</evidence>
<protein>
    <recommendedName>
        <fullName evidence="6">TVP38/TMEM64 family membrane protein</fullName>
    </recommendedName>
</protein>
<gene>
    <name evidence="8" type="ORF">J2Z37_003166</name>
</gene>
<name>A0ABS4GS90_9BACL</name>
<keyword evidence="9" id="KW-1185">Reference proteome</keyword>
<dbReference type="PANTHER" id="PTHR12677">
    <property type="entry name" value="GOLGI APPARATUS MEMBRANE PROTEIN TVP38-RELATED"/>
    <property type="match status" value="1"/>
</dbReference>
<dbReference type="InterPro" id="IPR015414">
    <property type="entry name" value="TMEM64"/>
</dbReference>
<comment type="caution">
    <text evidence="8">The sequence shown here is derived from an EMBL/GenBank/DDBJ whole genome shotgun (WGS) entry which is preliminary data.</text>
</comment>
<feature type="domain" description="VTT" evidence="7">
    <location>
        <begin position="63"/>
        <end position="179"/>
    </location>
</feature>
<keyword evidence="2 6" id="KW-1003">Cell membrane</keyword>
<keyword evidence="3 6" id="KW-0812">Transmembrane</keyword>
<feature type="transmembrane region" description="Helical" evidence="6">
    <location>
        <begin position="159"/>
        <end position="177"/>
    </location>
</feature>
<dbReference type="Pfam" id="PF09335">
    <property type="entry name" value="VTT_dom"/>
    <property type="match status" value="1"/>
</dbReference>
<keyword evidence="5 6" id="KW-0472">Membrane</keyword>
<feature type="transmembrane region" description="Helical" evidence="6">
    <location>
        <begin position="39"/>
        <end position="57"/>
    </location>
</feature>
<dbReference type="RefSeq" id="WP_209811173.1">
    <property type="nucleotide sequence ID" value="NZ_JAGGKT010000009.1"/>
</dbReference>
<evidence type="ECO:0000256" key="5">
    <source>
        <dbReference type="ARBA" id="ARBA00023136"/>
    </source>
</evidence>
<keyword evidence="4 6" id="KW-1133">Transmembrane helix</keyword>
<accession>A0ABS4GS90</accession>
<feature type="transmembrane region" description="Helical" evidence="6">
    <location>
        <begin position="77"/>
        <end position="99"/>
    </location>
</feature>
<reference evidence="8 9" key="1">
    <citation type="submission" date="2021-03" db="EMBL/GenBank/DDBJ databases">
        <title>Genomic Encyclopedia of Type Strains, Phase IV (KMG-IV): sequencing the most valuable type-strain genomes for metagenomic binning, comparative biology and taxonomic classification.</title>
        <authorList>
            <person name="Goeker M."/>
        </authorList>
    </citation>
    <scope>NUCLEOTIDE SEQUENCE [LARGE SCALE GENOMIC DNA]</scope>
    <source>
        <strain evidence="8 9">DSM 24738</strain>
    </source>
</reference>
<evidence type="ECO:0000256" key="6">
    <source>
        <dbReference type="RuleBase" id="RU366058"/>
    </source>
</evidence>
<evidence type="ECO:0000313" key="8">
    <source>
        <dbReference type="EMBL" id="MBP1933155.1"/>
    </source>
</evidence>
<evidence type="ECO:0000259" key="7">
    <source>
        <dbReference type="Pfam" id="PF09335"/>
    </source>
</evidence>
<evidence type="ECO:0000256" key="3">
    <source>
        <dbReference type="ARBA" id="ARBA00022692"/>
    </source>
</evidence>
<dbReference type="Proteomes" id="UP001519343">
    <property type="component" value="Unassembled WGS sequence"/>
</dbReference>
<dbReference type="EMBL" id="JAGGKT010000009">
    <property type="protein sequence ID" value="MBP1933155.1"/>
    <property type="molecule type" value="Genomic_DNA"/>
</dbReference>
<evidence type="ECO:0000313" key="9">
    <source>
        <dbReference type="Proteomes" id="UP001519343"/>
    </source>
</evidence>
<evidence type="ECO:0000256" key="1">
    <source>
        <dbReference type="ARBA" id="ARBA00004651"/>
    </source>
</evidence>
<comment type="subcellular location">
    <subcellularLocation>
        <location evidence="1 6">Cell membrane</location>
        <topology evidence="1 6">Multi-pass membrane protein</topology>
    </subcellularLocation>
</comment>
<proteinExistence type="inferred from homology"/>
<comment type="similarity">
    <text evidence="6">Belongs to the TVP38/TMEM64 family.</text>
</comment>
<organism evidence="8 9">
    <name type="scientific">Ammoniphilus resinae</name>
    <dbReference type="NCBI Taxonomy" id="861532"/>
    <lineage>
        <taxon>Bacteria</taxon>
        <taxon>Bacillati</taxon>
        <taxon>Bacillota</taxon>
        <taxon>Bacilli</taxon>
        <taxon>Bacillales</taxon>
        <taxon>Paenibacillaceae</taxon>
        <taxon>Aneurinibacillus group</taxon>
        <taxon>Ammoniphilus</taxon>
    </lineage>
</organism>
<feature type="transmembrane region" description="Helical" evidence="6">
    <location>
        <begin position="6"/>
        <end position="27"/>
    </location>
</feature>
<sequence length="221" mass="24888">MDKRKLGKFFVLLFIVIAGFLLLRSFGYKVLDPTEIRDYILSFGWWAPVLYIFLYTIRPLLLFPAVILSLTGGLTFGPWWGTLYDLIGASLGSFLAFGLSRKLGREAAQYWMGEKIRGWDEKSGENGFKTIFILRLIPLIPFDAVNYGAGLSKISFRDYAGGTILGIIPGAFAYNFLGHSFHNLFSTTFFLAVAFVLCLILLPTVFRSAKNKLSEDLPKNR</sequence>
<dbReference type="InterPro" id="IPR032816">
    <property type="entry name" value="VTT_dom"/>
</dbReference>
<dbReference type="PANTHER" id="PTHR12677:SF59">
    <property type="entry name" value="GOLGI APPARATUS MEMBRANE PROTEIN TVP38-RELATED"/>
    <property type="match status" value="1"/>
</dbReference>